<keyword evidence="6 7" id="KW-0472">Membrane</keyword>
<gene>
    <name evidence="9" type="ORF">C7R92_16545</name>
</gene>
<feature type="transmembrane region" description="Helical" evidence="7">
    <location>
        <begin position="62"/>
        <end position="86"/>
    </location>
</feature>
<dbReference type="Pfam" id="PF04239">
    <property type="entry name" value="DUF421"/>
    <property type="match status" value="1"/>
</dbReference>
<dbReference type="RefSeq" id="WP_106835015.1">
    <property type="nucleotide sequence ID" value="NZ_JARMEW010000027.1"/>
</dbReference>
<proteinExistence type="inferred from homology"/>
<dbReference type="PANTHER" id="PTHR34582:SF6">
    <property type="entry name" value="UPF0702 TRANSMEMBRANE PROTEIN YCAP"/>
    <property type="match status" value="1"/>
</dbReference>
<dbReference type="PANTHER" id="PTHR34582">
    <property type="entry name" value="UPF0702 TRANSMEMBRANE PROTEIN YCAP"/>
    <property type="match status" value="1"/>
</dbReference>
<keyword evidence="4 7" id="KW-0812">Transmembrane</keyword>
<dbReference type="GeneID" id="95751701"/>
<keyword evidence="10" id="KW-1185">Reference proteome</keyword>
<keyword evidence="5 7" id="KW-1133">Transmembrane helix</keyword>
<comment type="caution">
    <text evidence="9">The sequence shown here is derived from an EMBL/GenBank/DDBJ whole genome shotgun (WGS) entry which is preliminary data.</text>
</comment>
<dbReference type="InterPro" id="IPR007353">
    <property type="entry name" value="DUF421"/>
</dbReference>
<accession>A0ABX5FN99</accession>
<dbReference type="InterPro" id="IPR023090">
    <property type="entry name" value="UPF0702_alpha/beta_dom_sf"/>
</dbReference>
<comment type="subcellular location">
    <subcellularLocation>
        <location evidence="1">Cell membrane</location>
        <topology evidence="1">Multi-pass membrane protein</topology>
    </subcellularLocation>
</comment>
<evidence type="ECO:0000256" key="3">
    <source>
        <dbReference type="ARBA" id="ARBA00022475"/>
    </source>
</evidence>
<feature type="transmembrane region" description="Helical" evidence="7">
    <location>
        <begin position="38"/>
        <end position="56"/>
    </location>
</feature>
<sequence length="239" mass="27014">MEGFGESMLVIGRVCTIIPLLLLVTLFMGKRSIGELPVFDFIIIITLGSVAGADIAEPDVRHISIALAILTLGILQRVVSQLSIVFRWFARMVTFEPTVIFYNGTFHVKNLKKIRYSLDNVLHMLREKDIFDLAEIDLAIIEANGRLTVLKKVEQQVVTKQDVNIQTSSSGMSLPVIVEGKIYPDVLSYRNRDEQWLVHELKKKGIASEQVFLATINRQNELQLSLKNNKEPQVPPLHH</sequence>
<organism evidence="9 10">
    <name type="scientific">Brevibacillus porteri</name>
    <dbReference type="NCBI Taxonomy" id="2126350"/>
    <lineage>
        <taxon>Bacteria</taxon>
        <taxon>Bacillati</taxon>
        <taxon>Bacillota</taxon>
        <taxon>Bacilli</taxon>
        <taxon>Bacillales</taxon>
        <taxon>Paenibacillaceae</taxon>
        <taxon>Brevibacillus</taxon>
    </lineage>
</organism>
<evidence type="ECO:0000259" key="8">
    <source>
        <dbReference type="Pfam" id="PF04239"/>
    </source>
</evidence>
<reference evidence="9 10" key="1">
    <citation type="submission" date="2018-03" db="EMBL/GenBank/DDBJ databases">
        <title>Brevisbacillus phylogenomics.</title>
        <authorList>
            <person name="Dunlap C."/>
        </authorList>
    </citation>
    <scope>NUCLEOTIDE SEQUENCE [LARGE SCALE GENOMIC DNA]</scope>
    <source>
        <strain evidence="9 10">NRRL B-41110</strain>
    </source>
</reference>
<evidence type="ECO:0000256" key="5">
    <source>
        <dbReference type="ARBA" id="ARBA00022989"/>
    </source>
</evidence>
<keyword evidence="3" id="KW-1003">Cell membrane</keyword>
<dbReference type="EMBL" id="PXZO01000031">
    <property type="protein sequence ID" value="PSK08891.1"/>
    <property type="molecule type" value="Genomic_DNA"/>
</dbReference>
<evidence type="ECO:0000256" key="7">
    <source>
        <dbReference type="SAM" id="Phobius"/>
    </source>
</evidence>
<evidence type="ECO:0000313" key="10">
    <source>
        <dbReference type="Proteomes" id="UP000241645"/>
    </source>
</evidence>
<evidence type="ECO:0000256" key="6">
    <source>
        <dbReference type="ARBA" id="ARBA00023136"/>
    </source>
</evidence>
<comment type="similarity">
    <text evidence="2">Belongs to the UPF0702 family.</text>
</comment>
<feature type="transmembrane region" description="Helical" evidence="7">
    <location>
        <begin position="6"/>
        <end position="26"/>
    </location>
</feature>
<evidence type="ECO:0000256" key="4">
    <source>
        <dbReference type="ARBA" id="ARBA00022692"/>
    </source>
</evidence>
<feature type="domain" description="YetF C-terminal" evidence="8">
    <location>
        <begin position="86"/>
        <end position="216"/>
    </location>
</feature>
<name>A0ABX5FN99_9BACL</name>
<protein>
    <submittedName>
        <fullName evidence="9">DUF421 domain-containing protein</fullName>
    </submittedName>
</protein>
<dbReference type="Proteomes" id="UP000241645">
    <property type="component" value="Unassembled WGS sequence"/>
</dbReference>
<evidence type="ECO:0000256" key="1">
    <source>
        <dbReference type="ARBA" id="ARBA00004651"/>
    </source>
</evidence>
<dbReference type="Gene3D" id="3.30.240.20">
    <property type="entry name" value="bsu07140 like domains"/>
    <property type="match status" value="2"/>
</dbReference>
<evidence type="ECO:0000256" key="2">
    <source>
        <dbReference type="ARBA" id="ARBA00006448"/>
    </source>
</evidence>
<evidence type="ECO:0000313" key="9">
    <source>
        <dbReference type="EMBL" id="PSK08891.1"/>
    </source>
</evidence>